<feature type="domain" description="Response regulatory" evidence="5">
    <location>
        <begin position="3"/>
        <end position="121"/>
    </location>
</feature>
<dbReference type="InterPro" id="IPR011006">
    <property type="entry name" value="CheY-like_superfamily"/>
</dbReference>
<dbReference type="Gene3D" id="1.10.10.10">
    <property type="entry name" value="Winged helix-like DNA-binding domain superfamily/Winged helix DNA-binding domain"/>
    <property type="match status" value="1"/>
</dbReference>
<dbReference type="InterPro" id="IPR001789">
    <property type="entry name" value="Sig_transdc_resp-reg_receiver"/>
</dbReference>
<reference evidence="7" key="1">
    <citation type="submission" date="2018-07" db="EMBL/GenBank/DDBJ databases">
        <authorList>
            <person name="Kim H."/>
        </authorList>
    </citation>
    <scope>NUCLEOTIDE SEQUENCE [LARGE SCALE GENOMIC DNA]</scope>
    <source>
        <strain evidence="7">F02</strain>
    </source>
</reference>
<evidence type="ECO:0000259" key="5">
    <source>
        <dbReference type="PROSITE" id="PS50110"/>
    </source>
</evidence>
<dbReference type="RefSeq" id="WP_114562545.1">
    <property type="nucleotide sequence ID" value="NZ_CP031124.1"/>
</dbReference>
<keyword evidence="2" id="KW-0238">DNA-binding</keyword>
<dbReference type="InterPro" id="IPR016032">
    <property type="entry name" value="Sig_transdc_resp-reg_C-effctor"/>
</dbReference>
<evidence type="ECO:0000259" key="4">
    <source>
        <dbReference type="PROSITE" id="PS50043"/>
    </source>
</evidence>
<evidence type="ECO:0000256" key="3">
    <source>
        <dbReference type="PROSITE-ProRule" id="PRU00169"/>
    </source>
</evidence>
<dbReference type="PRINTS" id="PR00038">
    <property type="entry name" value="HTHLUXR"/>
</dbReference>
<organism evidence="6 7">
    <name type="scientific">Ephemeroptericola cinctiostellae</name>
    <dbReference type="NCBI Taxonomy" id="2268024"/>
    <lineage>
        <taxon>Bacteria</taxon>
        <taxon>Pseudomonadati</taxon>
        <taxon>Pseudomonadota</taxon>
        <taxon>Betaproteobacteria</taxon>
        <taxon>Burkholderiales</taxon>
        <taxon>Burkholderiaceae</taxon>
        <taxon>Ephemeroptericola</taxon>
    </lineage>
</organism>
<dbReference type="InterPro" id="IPR051015">
    <property type="entry name" value="EvgA-like"/>
</dbReference>
<dbReference type="Pfam" id="PF00196">
    <property type="entry name" value="GerE"/>
    <property type="match status" value="1"/>
</dbReference>
<name>A0A345DAF0_9BURK</name>
<dbReference type="PANTHER" id="PTHR45566:SF2">
    <property type="entry name" value="NARL SUBFAMILY"/>
    <property type="match status" value="1"/>
</dbReference>
<dbReference type="SUPFAM" id="SSF52172">
    <property type="entry name" value="CheY-like"/>
    <property type="match status" value="1"/>
</dbReference>
<dbReference type="Pfam" id="PF00072">
    <property type="entry name" value="Response_reg"/>
    <property type="match status" value="1"/>
</dbReference>
<dbReference type="Gene3D" id="3.40.50.2300">
    <property type="match status" value="1"/>
</dbReference>
<dbReference type="OrthoDB" id="3374006at2"/>
<feature type="domain" description="HTH luxR-type" evidence="4">
    <location>
        <begin position="156"/>
        <end position="221"/>
    </location>
</feature>
<dbReference type="SMART" id="SM00448">
    <property type="entry name" value="REC"/>
    <property type="match status" value="1"/>
</dbReference>
<dbReference type="CDD" id="cd17535">
    <property type="entry name" value="REC_NarL-like"/>
    <property type="match status" value="1"/>
</dbReference>
<dbReference type="KEGG" id="hyf:DTO96_101068"/>
<dbReference type="GO" id="GO:0003677">
    <property type="term" value="F:DNA binding"/>
    <property type="evidence" value="ECO:0007669"/>
    <property type="project" value="UniProtKB-KW"/>
</dbReference>
<dbReference type="EMBL" id="CP031124">
    <property type="protein sequence ID" value="AXF85338.1"/>
    <property type="molecule type" value="Genomic_DNA"/>
</dbReference>
<dbReference type="AlphaFoldDB" id="A0A345DAF0"/>
<dbReference type="InterPro" id="IPR036388">
    <property type="entry name" value="WH-like_DNA-bd_sf"/>
</dbReference>
<dbReference type="PROSITE" id="PS50110">
    <property type="entry name" value="RESPONSE_REGULATORY"/>
    <property type="match status" value="1"/>
</dbReference>
<sequence length="222" mass="24942">MIKILVADDHELMREAIIQLLQSHWSSLVIDSAGSYDDVLAQFDRTQQPYDLILLDLHMPGMRGADSVHAVMSAAGQSPIIVFTGIEAPDLLHRLQHTGILRIIKKTCHSNELLQEIQLVSALSNSSNEFKHTRFNQKADQLAYLPVVSNDSTASNDYDNALLTQRQLDILRLLHQGKPNKIIARELNVALGTVKNHLYILFAKLNVSSRAQAIAKTREWFL</sequence>
<dbReference type="SMART" id="SM00421">
    <property type="entry name" value="HTH_LUXR"/>
    <property type="match status" value="1"/>
</dbReference>
<keyword evidence="1 3" id="KW-0597">Phosphoprotein</keyword>
<dbReference type="CDD" id="cd06170">
    <property type="entry name" value="LuxR_C_like"/>
    <property type="match status" value="1"/>
</dbReference>
<accession>A0A345DAF0</accession>
<gene>
    <name evidence="6" type="primary">liaR</name>
    <name evidence="6" type="ORF">DTO96_101068</name>
</gene>
<dbReference type="Proteomes" id="UP000252182">
    <property type="component" value="Chromosome"/>
</dbReference>
<keyword evidence="7" id="KW-1185">Reference proteome</keyword>
<proteinExistence type="predicted"/>
<dbReference type="InterPro" id="IPR058245">
    <property type="entry name" value="NreC/VraR/RcsB-like_REC"/>
</dbReference>
<dbReference type="GO" id="GO:0000160">
    <property type="term" value="P:phosphorelay signal transduction system"/>
    <property type="evidence" value="ECO:0007669"/>
    <property type="project" value="InterPro"/>
</dbReference>
<dbReference type="InterPro" id="IPR000792">
    <property type="entry name" value="Tscrpt_reg_LuxR_C"/>
</dbReference>
<protein>
    <submittedName>
        <fullName evidence="6">Transcriptional regulatory protein LiaR</fullName>
    </submittedName>
</protein>
<dbReference type="PANTHER" id="PTHR45566">
    <property type="entry name" value="HTH-TYPE TRANSCRIPTIONAL REGULATOR YHJB-RELATED"/>
    <property type="match status" value="1"/>
</dbReference>
<evidence type="ECO:0000313" key="6">
    <source>
        <dbReference type="EMBL" id="AXF85338.1"/>
    </source>
</evidence>
<dbReference type="GO" id="GO:0006355">
    <property type="term" value="P:regulation of DNA-templated transcription"/>
    <property type="evidence" value="ECO:0007669"/>
    <property type="project" value="InterPro"/>
</dbReference>
<evidence type="ECO:0000313" key="7">
    <source>
        <dbReference type="Proteomes" id="UP000252182"/>
    </source>
</evidence>
<dbReference type="PROSITE" id="PS50043">
    <property type="entry name" value="HTH_LUXR_2"/>
    <property type="match status" value="1"/>
</dbReference>
<feature type="modified residue" description="4-aspartylphosphate" evidence="3">
    <location>
        <position position="56"/>
    </location>
</feature>
<evidence type="ECO:0000256" key="2">
    <source>
        <dbReference type="ARBA" id="ARBA00023125"/>
    </source>
</evidence>
<evidence type="ECO:0000256" key="1">
    <source>
        <dbReference type="ARBA" id="ARBA00022553"/>
    </source>
</evidence>
<dbReference type="SUPFAM" id="SSF46894">
    <property type="entry name" value="C-terminal effector domain of the bipartite response regulators"/>
    <property type="match status" value="1"/>
</dbReference>